<dbReference type="EMBL" id="VSSQ01000991">
    <property type="protein sequence ID" value="MPM03900.1"/>
    <property type="molecule type" value="Genomic_DNA"/>
</dbReference>
<protein>
    <submittedName>
        <fullName evidence="1">Uncharacterized protein</fullName>
    </submittedName>
</protein>
<accession>A0A644WJF5</accession>
<proteinExistence type="predicted"/>
<dbReference type="AlphaFoldDB" id="A0A644WJF5"/>
<reference evidence="1" key="1">
    <citation type="submission" date="2019-08" db="EMBL/GenBank/DDBJ databases">
        <authorList>
            <person name="Kucharzyk K."/>
            <person name="Murdoch R.W."/>
            <person name="Higgins S."/>
            <person name="Loffler F."/>
        </authorList>
    </citation>
    <scope>NUCLEOTIDE SEQUENCE</scope>
</reference>
<evidence type="ECO:0000313" key="1">
    <source>
        <dbReference type="EMBL" id="MPM03900.1"/>
    </source>
</evidence>
<name>A0A644WJF5_9ZZZZ</name>
<sequence length="163" mass="18911">MIKSIKTVIIAILLLTTGLTATGAVIDIKTNTIEEISTIEQEQENHYRGYTFSADSPENIKSEMKDIIDQVYVEKAKLYLMEQKEQELQYQMGYSAEIKRFDLNAIYGIELNKLREEIRPQRFLTLELTNFEDTSYAYCLKDLDIAVENIEILKEVEKNISKN</sequence>
<comment type="caution">
    <text evidence="1">The sequence shown here is derived from an EMBL/GenBank/DDBJ whole genome shotgun (WGS) entry which is preliminary data.</text>
</comment>
<organism evidence="1">
    <name type="scientific">bioreactor metagenome</name>
    <dbReference type="NCBI Taxonomy" id="1076179"/>
    <lineage>
        <taxon>unclassified sequences</taxon>
        <taxon>metagenomes</taxon>
        <taxon>ecological metagenomes</taxon>
    </lineage>
</organism>
<gene>
    <name evidence="1" type="ORF">SDC9_50167</name>
</gene>